<organism evidence="8 9">
    <name type="scientific">Peptoniphilus stercorisuis</name>
    <dbReference type="NCBI Taxonomy" id="1436965"/>
    <lineage>
        <taxon>Bacteria</taxon>
        <taxon>Bacillati</taxon>
        <taxon>Bacillota</taxon>
        <taxon>Tissierellia</taxon>
        <taxon>Tissierellales</taxon>
        <taxon>Peptoniphilaceae</taxon>
        <taxon>Peptoniphilus</taxon>
    </lineage>
</organism>
<evidence type="ECO:0000256" key="3">
    <source>
        <dbReference type="ARBA" id="ARBA00022475"/>
    </source>
</evidence>
<dbReference type="EMBL" id="JAGGLJ010000032">
    <property type="protein sequence ID" value="MBP2026211.1"/>
    <property type="molecule type" value="Genomic_DNA"/>
</dbReference>
<proteinExistence type="predicted"/>
<evidence type="ECO:0000256" key="7">
    <source>
        <dbReference type="SAM" id="Phobius"/>
    </source>
</evidence>
<comment type="caution">
    <text evidence="8">The sequence shown here is derived from an EMBL/GenBank/DDBJ whole genome shotgun (WGS) entry which is preliminary data.</text>
</comment>
<evidence type="ECO:0000256" key="4">
    <source>
        <dbReference type="ARBA" id="ARBA00022692"/>
    </source>
</evidence>
<dbReference type="Pfam" id="PF01554">
    <property type="entry name" value="MatE"/>
    <property type="match status" value="2"/>
</dbReference>
<dbReference type="InterPro" id="IPR002528">
    <property type="entry name" value="MATE_fam"/>
</dbReference>
<keyword evidence="4 7" id="KW-0812">Transmembrane</keyword>
<evidence type="ECO:0000256" key="2">
    <source>
        <dbReference type="ARBA" id="ARBA00022448"/>
    </source>
</evidence>
<dbReference type="PIRSF" id="PIRSF006603">
    <property type="entry name" value="DinF"/>
    <property type="match status" value="1"/>
</dbReference>
<feature type="transmembrane region" description="Helical" evidence="7">
    <location>
        <begin position="322"/>
        <end position="343"/>
    </location>
</feature>
<name>A0ABS4KG21_9FIRM</name>
<feature type="transmembrane region" description="Helical" evidence="7">
    <location>
        <begin position="102"/>
        <end position="119"/>
    </location>
</feature>
<feature type="transmembrane region" description="Helical" evidence="7">
    <location>
        <begin position="25"/>
        <end position="48"/>
    </location>
</feature>
<comment type="subcellular location">
    <subcellularLocation>
        <location evidence="1">Cell membrane</location>
        <topology evidence="1">Multi-pass membrane protein</topology>
    </subcellularLocation>
</comment>
<keyword evidence="9" id="KW-1185">Reference proteome</keyword>
<keyword evidence="5 7" id="KW-1133">Transmembrane helix</keyword>
<evidence type="ECO:0000313" key="8">
    <source>
        <dbReference type="EMBL" id="MBP2026211.1"/>
    </source>
</evidence>
<evidence type="ECO:0000313" key="9">
    <source>
        <dbReference type="Proteomes" id="UP001519306"/>
    </source>
</evidence>
<feature type="transmembrane region" description="Helical" evidence="7">
    <location>
        <begin position="60"/>
        <end position="82"/>
    </location>
</feature>
<keyword evidence="2" id="KW-0813">Transport</keyword>
<dbReference type="PANTHER" id="PTHR43823:SF3">
    <property type="entry name" value="MULTIDRUG EXPORT PROTEIN MEPA"/>
    <property type="match status" value="1"/>
</dbReference>
<feature type="transmembrane region" description="Helical" evidence="7">
    <location>
        <begin position="279"/>
        <end position="302"/>
    </location>
</feature>
<dbReference type="InterPro" id="IPR048279">
    <property type="entry name" value="MdtK-like"/>
</dbReference>
<accession>A0ABS4KG21</accession>
<feature type="transmembrane region" description="Helical" evidence="7">
    <location>
        <begin position="202"/>
        <end position="224"/>
    </location>
</feature>
<sequence>MVDGFFVANFVGETALSAVNLSMPFVNTLFAVAIIFAVGTQTIIGVLLGQKHESEAKETFSFTVVVITIFAIILAIICAFNVEHIARFLGANEDLLPLVVDYLHIIIIFAPFFIISYNFEVLVKVDGFPATATLGVFSSAVANILLDYLFVAVFNWGVKGAAWATGISQVLSTLIFTLHFVFGNATLRFVSFKPDFSLFKKIIPLGFGDFISEIGIGVIVFFYNIFLIKDLGKSSIATFSVISYVNQIVCMCFVGITQGIQPLVSYYYGSEEPNAYKKLFKYSVFSIALVSIVAVSIVFLFGKNIFLLFFDPKDVDLINYSVIALRKFAPSFLFVGFNLLIAGFSSSLLRANYSILINISRSFVLIILSLIFTTNILGNEYIWYSSILSEGICLILSIFLLARILNSVYKK</sequence>
<protein>
    <submittedName>
        <fullName evidence="8">MATE family efflux protein</fullName>
    </submittedName>
</protein>
<feature type="transmembrane region" description="Helical" evidence="7">
    <location>
        <begin position="160"/>
        <end position="182"/>
    </location>
</feature>
<evidence type="ECO:0000256" key="6">
    <source>
        <dbReference type="ARBA" id="ARBA00023136"/>
    </source>
</evidence>
<keyword evidence="6 7" id="KW-0472">Membrane</keyword>
<evidence type="ECO:0000256" key="5">
    <source>
        <dbReference type="ARBA" id="ARBA00022989"/>
    </source>
</evidence>
<feature type="transmembrane region" description="Helical" evidence="7">
    <location>
        <begin position="355"/>
        <end position="376"/>
    </location>
</feature>
<feature type="transmembrane region" description="Helical" evidence="7">
    <location>
        <begin position="244"/>
        <end position="267"/>
    </location>
</feature>
<feature type="transmembrane region" description="Helical" evidence="7">
    <location>
        <begin position="131"/>
        <end position="154"/>
    </location>
</feature>
<reference evidence="8 9" key="1">
    <citation type="submission" date="2021-03" db="EMBL/GenBank/DDBJ databases">
        <title>Genomic Encyclopedia of Type Strains, Phase IV (KMG-IV): sequencing the most valuable type-strain genomes for metagenomic binning, comparative biology and taxonomic classification.</title>
        <authorList>
            <person name="Goeker M."/>
        </authorList>
    </citation>
    <scope>NUCLEOTIDE SEQUENCE [LARGE SCALE GENOMIC DNA]</scope>
    <source>
        <strain evidence="8 9">DSM 27563</strain>
    </source>
</reference>
<feature type="transmembrane region" description="Helical" evidence="7">
    <location>
        <begin position="382"/>
        <end position="405"/>
    </location>
</feature>
<keyword evidence="3" id="KW-1003">Cell membrane</keyword>
<dbReference type="InterPro" id="IPR051327">
    <property type="entry name" value="MATE_MepA_subfamily"/>
</dbReference>
<evidence type="ECO:0000256" key="1">
    <source>
        <dbReference type="ARBA" id="ARBA00004651"/>
    </source>
</evidence>
<gene>
    <name evidence="8" type="ORF">J2Z71_001788</name>
</gene>
<dbReference type="Proteomes" id="UP001519306">
    <property type="component" value="Unassembled WGS sequence"/>
</dbReference>
<dbReference type="PANTHER" id="PTHR43823">
    <property type="entry name" value="SPORULATION PROTEIN YKVU"/>
    <property type="match status" value="1"/>
</dbReference>